<comment type="caution">
    <text evidence="5">The sequence shown here is derived from an EMBL/GenBank/DDBJ whole genome shotgun (WGS) entry which is preliminary data.</text>
</comment>
<evidence type="ECO:0000313" key="6">
    <source>
        <dbReference type="EMBL" id="MDR6838105.1"/>
    </source>
</evidence>
<dbReference type="EMBL" id="JAVDTL010000003">
    <property type="protein sequence ID" value="MDR6767179.1"/>
    <property type="molecule type" value="Genomic_DNA"/>
</dbReference>
<dbReference type="InterPro" id="IPR000086">
    <property type="entry name" value="NUDIX_hydrolase_dom"/>
</dbReference>
<dbReference type="InterPro" id="IPR020084">
    <property type="entry name" value="NUDIX_hydrolase_CS"/>
</dbReference>
<dbReference type="PROSITE" id="PS51462">
    <property type="entry name" value="NUDIX"/>
    <property type="match status" value="1"/>
</dbReference>
<dbReference type="GO" id="GO:0016787">
    <property type="term" value="F:hydrolase activity"/>
    <property type="evidence" value="ECO:0007669"/>
    <property type="project" value="UniProtKB-KW"/>
</dbReference>
<dbReference type="PROSITE" id="PS00893">
    <property type="entry name" value="NUDIX_BOX"/>
    <property type="match status" value="1"/>
</dbReference>
<keyword evidence="7" id="KW-1185">Reference proteome</keyword>
<dbReference type="PANTHER" id="PTHR43046">
    <property type="entry name" value="GDP-MANNOSE MANNOSYL HYDROLASE"/>
    <property type="match status" value="1"/>
</dbReference>
<evidence type="ECO:0000313" key="7">
    <source>
        <dbReference type="Proteomes" id="UP001249076"/>
    </source>
</evidence>
<feature type="domain" description="Nudix hydrolase" evidence="4">
    <location>
        <begin position="1"/>
        <end position="138"/>
    </location>
</feature>
<keyword evidence="2 3" id="KW-0378">Hydrolase</keyword>
<dbReference type="Gene3D" id="3.90.79.10">
    <property type="entry name" value="Nucleoside Triphosphate Pyrophosphohydrolase"/>
    <property type="match status" value="1"/>
</dbReference>
<dbReference type="RefSeq" id="WP_209819730.1">
    <property type="nucleotide sequence ID" value="NZ_JAVDTL010000003.1"/>
</dbReference>
<evidence type="ECO:0000256" key="1">
    <source>
        <dbReference type="ARBA" id="ARBA00001946"/>
    </source>
</evidence>
<dbReference type="CDD" id="cd04688">
    <property type="entry name" value="NUDIX_Hydrolase"/>
    <property type="match status" value="1"/>
</dbReference>
<protein>
    <submittedName>
        <fullName evidence="5">8-oxo-dGTP pyrophosphatase MutT (NUDIX family)</fullName>
    </submittedName>
</protein>
<gene>
    <name evidence="5" type="ORF">J2W88_002454</name>
    <name evidence="6" type="ORF">J2W93_002946</name>
</gene>
<dbReference type="EMBL" id="JAVDTS010000004">
    <property type="protein sequence ID" value="MDR6838105.1"/>
    <property type="molecule type" value="Genomic_DNA"/>
</dbReference>
<dbReference type="AlphaFoldDB" id="A0AAJ2BRW0"/>
<comment type="similarity">
    <text evidence="3">Belongs to the Nudix hydrolase family.</text>
</comment>
<dbReference type="Proteomes" id="UP001253458">
    <property type="component" value="Unassembled WGS sequence"/>
</dbReference>
<reference evidence="5 7" key="1">
    <citation type="submission" date="2023-07" db="EMBL/GenBank/DDBJ databases">
        <title>Sorghum-associated microbial communities from plants grown in Nebraska, USA.</title>
        <authorList>
            <person name="Schachtman D."/>
        </authorList>
    </citation>
    <scope>NUCLEOTIDE SEQUENCE</scope>
    <source>
        <strain evidence="6 7">BE105</strain>
        <strain evidence="5">BE69</strain>
    </source>
</reference>
<evidence type="ECO:0000256" key="2">
    <source>
        <dbReference type="ARBA" id="ARBA00022801"/>
    </source>
</evidence>
<accession>A0AAJ2BRW0</accession>
<dbReference type="PANTHER" id="PTHR43046:SF14">
    <property type="entry name" value="MUTT_NUDIX FAMILY PROTEIN"/>
    <property type="match status" value="1"/>
</dbReference>
<dbReference type="InterPro" id="IPR020476">
    <property type="entry name" value="Nudix_hydrolase"/>
</dbReference>
<name>A0AAJ2BRW0_ACIDE</name>
<dbReference type="InterPro" id="IPR015797">
    <property type="entry name" value="NUDIX_hydrolase-like_dom_sf"/>
</dbReference>
<dbReference type="Pfam" id="PF00293">
    <property type="entry name" value="NUDIX"/>
    <property type="match status" value="1"/>
</dbReference>
<organism evidence="5 8">
    <name type="scientific">Acidovorax delafieldii</name>
    <name type="common">Pseudomonas delafieldii</name>
    <dbReference type="NCBI Taxonomy" id="47920"/>
    <lineage>
        <taxon>Bacteria</taxon>
        <taxon>Pseudomonadati</taxon>
        <taxon>Pseudomonadota</taxon>
        <taxon>Betaproteobacteria</taxon>
        <taxon>Burkholderiales</taxon>
        <taxon>Comamonadaceae</taxon>
        <taxon>Acidovorax</taxon>
    </lineage>
</organism>
<sequence length="153" mass="16606">MRQRAAALIQSEGRVLLHRVVGDAFWALPGGGIDAGETAAQALVRELQEELGQPMEPGALACVVENFFTYAGTAYHEIGLYLHATPLPGSLLLSRPGPYAGVEGSRALEFAWFGPHELEGIDVRPAFLAAHLRHWLVHGRAEVAHIIHRDPGF</sequence>
<evidence type="ECO:0000313" key="5">
    <source>
        <dbReference type="EMBL" id="MDR6767179.1"/>
    </source>
</evidence>
<dbReference type="Proteomes" id="UP001249076">
    <property type="component" value="Unassembled WGS sequence"/>
</dbReference>
<comment type="cofactor">
    <cofactor evidence="1">
        <name>Mg(2+)</name>
        <dbReference type="ChEBI" id="CHEBI:18420"/>
    </cofactor>
</comment>
<evidence type="ECO:0000256" key="3">
    <source>
        <dbReference type="RuleBase" id="RU003476"/>
    </source>
</evidence>
<dbReference type="PRINTS" id="PR00502">
    <property type="entry name" value="NUDIXFAMILY"/>
</dbReference>
<evidence type="ECO:0000259" key="4">
    <source>
        <dbReference type="PROSITE" id="PS51462"/>
    </source>
</evidence>
<dbReference type="SUPFAM" id="SSF55811">
    <property type="entry name" value="Nudix"/>
    <property type="match status" value="1"/>
</dbReference>
<proteinExistence type="inferred from homology"/>
<evidence type="ECO:0000313" key="8">
    <source>
        <dbReference type="Proteomes" id="UP001253458"/>
    </source>
</evidence>